<dbReference type="Gene3D" id="1.25.40.20">
    <property type="entry name" value="Ankyrin repeat-containing domain"/>
    <property type="match status" value="1"/>
</dbReference>
<dbReference type="RefSeq" id="WP_226093803.1">
    <property type="nucleotide sequence ID" value="NZ_JAWRKY010000007.1"/>
</dbReference>
<accession>A0ABU5WQ34</accession>
<name>A0ABU5WQ34_9BURK</name>
<evidence type="ECO:0000313" key="2">
    <source>
        <dbReference type="Proteomes" id="UP001304467"/>
    </source>
</evidence>
<dbReference type="SUPFAM" id="SSF48403">
    <property type="entry name" value="Ankyrin repeat"/>
    <property type="match status" value="1"/>
</dbReference>
<evidence type="ECO:0000313" key="1">
    <source>
        <dbReference type="EMBL" id="MEB2580558.1"/>
    </source>
</evidence>
<proteinExistence type="predicted"/>
<gene>
    <name evidence="1" type="ORF">SB593_16520</name>
</gene>
<dbReference type="InterPro" id="IPR036770">
    <property type="entry name" value="Ankyrin_rpt-contain_sf"/>
</dbReference>
<dbReference type="Proteomes" id="UP001304467">
    <property type="component" value="Unassembled WGS sequence"/>
</dbReference>
<keyword evidence="2" id="KW-1185">Reference proteome</keyword>
<organism evidence="1 2">
    <name type="scientific">Burkholderia anthinoferrum</name>
    <dbReference type="NCBI Taxonomy" id="3090833"/>
    <lineage>
        <taxon>Bacteria</taxon>
        <taxon>Pseudomonadati</taxon>
        <taxon>Pseudomonadota</taxon>
        <taxon>Betaproteobacteria</taxon>
        <taxon>Burkholderiales</taxon>
        <taxon>Burkholderiaceae</taxon>
        <taxon>Burkholderia</taxon>
    </lineage>
</organism>
<dbReference type="EMBL" id="JAWRLE010000024">
    <property type="protein sequence ID" value="MEB2580558.1"/>
    <property type="molecule type" value="Genomic_DNA"/>
</dbReference>
<comment type="caution">
    <text evidence="1">The sequence shown here is derived from an EMBL/GenBank/DDBJ whole genome shotgun (WGS) entry which is preliminary data.</text>
</comment>
<reference evidence="1 2" key="1">
    <citation type="journal article" date="2023" name="Front. Microbiol.">
        <title>Genomic analyses of Burkholderia respiratory isolates indicates two evolutionarily distinct B. anthina clades.</title>
        <authorList>
            <person name="Pham A."/>
            <person name="Volmer J.G."/>
            <person name="Chambers D.C."/>
            <person name="Smith D.J."/>
            <person name="Reid D.W."/>
            <person name="Burr L."/>
            <person name="Wells T.J."/>
        </authorList>
    </citation>
    <scope>NUCLEOTIDE SEQUENCE [LARGE SCALE GENOMIC DNA]</scope>
    <source>
        <strain evidence="1 2">BCCIQ07A</strain>
    </source>
</reference>
<sequence length="57" mass="6208">MAGDGSERYVRIVQLRVDAHANVDLADSNGVTPLRRGRQSGYREVERVLAAAGARQV</sequence>
<protein>
    <submittedName>
        <fullName evidence="1">Uncharacterized protein</fullName>
    </submittedName>
</protein>